<dbReference type="GO" id="GO:0048269">
    <property type="term" value="C:methionine adenosyltransferase complex"/>
    <property type="evidence" value="ECO:0007669"/>
    <property type="project" value="TreeGrafter"/>
</dbReference>
<evidence type="ECO:0000313" key="2">
    <source>
        <dbReference type="EMBL" id="AJW71806.1"/>
    </source>
</evidence>
<dbReference type="GO" id="GO:0048270">
    <property type="term" value="F:methionine adenosyltransferase regulator activity"/>
    <property type="evidence" value="ECO:0007669"/>
    <property type="project" value="TreeGrafter"/>
</dbReference>
<dbReference type="InterPro" id="IPR036291">
    <property type="entry name" value="NAD(P)-bd_dom_sf"/>
</dbReference>
<dbReference type="Gene3D" id="3.40.50.720">
    <property type="entry name" value="NAD(P)-binding Rossmann-like Domain"/>
    <property type="match status" value="1"/>
</dbReference>
<dbReference type="Pfam" id="PF04321">
    <property type="entry name" value="RmlD_sub_bind"/>
    <property type="match status" value="1"/>
</dbReference>
<evidence type="ECO:0000313" key="3">
    <source>
        <dbReference type="Proteomes" id="UP000032408"/>
    </source>
</evidence>
<dbReference type="Proteomes" id="UP000032408">
    <property type="component" value="Chromosome"/>
</dbReference>
<dbReference type="PANTHER" id="PTHR10491:SF4">
    <property type="entry name" value="METHIONINE ADENOSYLTRANSFERASE 2 SUBUNIT BETA"/>
    <property type="match status" value="1"/>
</dbReference>
<dbReference type="AlphaFoldDB" id="A0A0D5C536"/>
<sequence length="297" mass="33668">MTKILVTGSAGLVGIQVVKDLVRENFDVYACYNETKIQFGVPTHLDLTKKDMIIDVFHTINPDLVIHLAAKTDVEKCELQKEETTLINTIATEILARESAKQNAFFIYVSTDYVFDGEEGLKKENDICDPKNFYGKSKLNGENTVKKFASQYLIIRTSTPFGIHSTKKSFPIWVKENLESGKEISVLTDQFTSPTFVPNFSKMLLEVIKKRITGTIHLAGATRISRYEFAKMIAKKLKLDTMLLKKSEIQEMGWNATRPKDSSLDVSKANKILDNKPLKIEISLELFLEQIKNSTKF</sequence>
<dbReference type="GeneID" id="24821300"/>
<feature type="domain" description="RmlD-like substrate binding" evidence="1">
    <location>
        <begin position="3"/>
        <end position="291"/>
    </location>
</feature>
<dbReference type="Gene3D" id="3.90.25.10">
    <property type="entry name" value="UDP-galactose 4-epimerase, domain 1"/>
    <property type="match status" value="1"/>
</dbReference>
<reference evidence="2 3" key="2">
    <citation type="journal article" date="2016" name="ISME J.">
        <title>Physiological and genomic characterization of two novel marine thaumarchaeal strains indicates niche differentiation.</title>
        <authorList>
            <person name="Bayer B."/>
            <person name="Vojvoda J."/>
            <person name="Offre P."/>
            <person name="Alves R.J."/>
            <person name="Elisabeth N.H."/>
            <person name="Garcia J.A."/>
            <person name="Volland J.M."/>
            <person name="Srivastava A."/>
            <person name="Schleper C."/>
            <person name="Herndl G.J."/>
        </authorList>
    </citation>
    <scope>NUCLEOTIDE SEQUENCE [LARGE SCALE GENOMIC DNA]</scope>
    <source>
        <strain evidence="2 3">NF5</strain>
    </source>
</reference>
<protein>
    <submittedName>
        <fullName evidence="2">dTDP-4-dehydrorhamnose reductase</fullName>
    </submittedName>
</protein>
<dbReference type="InterPro" id="IPR005913">
    <property type="entry name" value="dTDP_dehydrorham_reduct"/>
</dbReference>
<dbReference type="STRING" id="1580092.NADRNF5_2133"/>
<proteinExistence type="predicted"/>
<reference evidence="3" key="1">
    <citation type="submission" date="2015-03" db="EMBL/GenBank/DDBJ databases">
        <title>Characterization of two novel Thaumarchaeota isolated from the Northern Adriatic Sea.</title>
        <authorList>
            <person name="Bayer B."/>
            <person name="Vojvoda J."/>
            <person name="Offre P."/>
            <person name="Srivastava A."/>
            <person name="Elisabeth N."/>
            <person name="Garcia J.A.L."/>
            <person name="Schleper C."/>
            <person name="Herndl G.J."/>
        </authorList>
    </citation>
    <scope>NUCLEOTIDE SEQUENCE [LARGE SCALE GENOMIC DNA]</scope>
    <source>
        <strain evidence="3">NF5</strain>
    </source>
</reference>
<dbReference type="RefSeq" id="WP_048118381.1">
    <property type="nucleotide sequence ID" value="NZ_CP011070.1"/>
</dbReference>
<keyword evidence="3" id="KW-1185">Reference proteome</keyword>
<dbReference type="EMBL" id="CP011070">
    <property type="protein sequence ID" value="AJW71806.1"/>
    <property type="molecule type" value="Genomic_DNA"/>
</dbReference>
<dbReference type="KEGG" id="nin:NADRNF5_2133"/>
<dbReference type="PANTHER" id="PTHR10491">
    <property type="entry name" value="DTDP-4-DEHYDRORHAMNOSE REDUCTASE"/>
    <property type="match status" value="1"/>
</dbReference>
<dbReference type="SUPFAM" id="SSF51735">
    <property type="entry name" value="NAD(P)-binding Rossmann-fold domains"/>
    <property type="match status" value="1"/>
</dbReference>
<dbReference type="HOGENOM" id="CLU_045518_0_0_2"/>
<dbReference type="InterPro" id="IPR029903">
    <property type="entry name" value="RmlD-like-bd"/>
</dbReference>
<dbReference type="CDD" id="cd05254">
    <property type="entry name" value="dTDP_HR_like_SDR_e"/>
    <property type="match status" value="1"/>
</dbReference>
<dbReference type="GO" id="GO:0006556">
    <property type="term" value="P:S-adenosylmethionine biosynthetic process"/>
    <property type="evidence" value="ECO:0007669"/>
    <property type="project" value="TreeGrafter"/>
</dbReference>
<accession>A0A0D5C536</accession>
<name>A0A0D5C536_9ARCH</name>
<organism evidence="2 3">
    <name type="scientific">Nitrosopumilus adriaticus</name>
    <dbReference type="NCBI Taxonomy" id="1580092"/>
    <lineage>
        <taxon>Archaea</taxon>
        <taxon>Nitrososphaerota</taxon>
        <taxon>Nitrososphaeria</taxon>
        <taxon>Nitrosopumilales</taxon>
        <taxon>Nitrosopumilaceae</taxon>
        <taxon>Nitrosopumilus</taxon>
    </lineage>
</organism>
<gene>
    <name evidence="2" type="ORF">NADRNF5_2133</name>
</gene>
<dbReference type="OrthoDB" id="4907at2157"/>
<evidence type="ECO:0000259" key="1">
    <source>
        <dbReference type="Pfam" id="PF04321"/>
    </source>
</evidence>